<gene>
    <name evidence="3" type="ORF">BCR33DRAFT_723201</name>
</gene>
<dbReference type="CDD" id="cd00821">
    <property type="entry name" value="PH"/>
    <property type="match status" value="1"/>
</dbReference>
<proteinExistence type="predicted"/>
<feature type="domain" description="PH" evidence="2">
    <location>
        <begin position="21"/>
        <end position="129"/>
    </location>
</feature>
<reference evidence="3 4" key="1">
    <citation type="submission" date="2016-07" db="EMBL/GenBank/DDBJ databases">
        <title>Pervasive Adenine N6-methylation of Active Genes in Fungi.</title>
        <authorList>
            <consortium name="DOE Joint Genome Institute"/>
            <person name="Mondo S.J."/>
            <person name="Dannebaum R.O."/>
            <person name="Kuo R.C."/>
            <person name="Labutti K."/>
            <person name="Haridas S."/>
            <person name="Kuo A."/>
            <person name="Salamov A."/>
            <person name="Ahrendt S.R."/>
            <person name="Lipzen A."/>
            <person name="Sullivan W."/>
            <person name="Andreopoulos W.B."/>
            <person name="Clum A."/>
            <person name="Lindquist E."/>
            <person name="Daum C."/>
            <person name="Ramamoorthy G.K."/>
            <person name="Gryganskyi A."/>
            <person name="Culley D."/>
            <person name="Magnuson J.K."/>
            <person name="James T.Y."/>
            <person name="O'Malley M.A."/>
            <person name="Stajich J.E."/>
            <person name="Spatafora J.W."/>
            <person name="Visel A."/>
            <person name="Grigoriev I.V."/>
        </authorList>
    </citation>
    <scope>NUCLEOTIDE SEQUENCE [LARGE SCALE GENOMIC DNA]</scope>
    <source>
        <strain evidence="3 4">JEL800</strain>
    </source>
</reference>
<dbReference type="Proteomes" id="UP000193642">
    <property type="component" value="Unassembled WGS sequence"/>
</dbReference>
<comment type="caution">
    <text evidence="3">The sequence shown here is derived from an EMBL/GenBank/DDBJ whole genome shotgun (WGS) entry which is preliminary data.</text>
</comment>
<keyword evidence="4" id="KW-1185">Reference proteome</keyword>
<dbReference type="OrthoDB" id="2161732at2759"/>
<dbReference type="InterPro" id="IPR011993">
    <property type="entry name" value="PH-like_dom_sf"/>
</dbReference>
<dbReference type="SUPFAM" id="SSF50729">
    <property type="entry name" value="PH domain-like"/>
    <property type="match status" value="1"/>
</dbReference>
<dbReference type="InterPro" id="IPR001849">
    <property type="entry name" value="PH_domain"/>
</dbReference>
<protein>
    <recommendedName>
        <fullName evidence="2">PH domain-containing protein</fullName>
    </recommendedName>
</protein>
<sequence length="199" mass="21894">MSSVILDPNQLSLAELQNSQPILTAILAKQNSSSSYTYKPRLFLLDRHLNLYLFRTSSTQTSLPLSFLPITSVHGILDATISPLPLLQLHGTGLNQQGDVIRRTWTLQCENEAVFQVWLTTVQRMCLARGPQLMRKLSRDVKRNSSLGRGSGGGAMSRSNSVSSINGGGNAYLVGEEQRMMDEFMALQKARAASVRSVV</sequence>
<feature type="region of interest" description="Disordered" evidence="1">
    <location>
        <begin position="139"/>
        <end position="162"/>
    </location>
</feature>
<accession>A0A1Y2BED0</accession>
<evidence type="ECO:0000313" key="4">
    <source>
        <dbReference type="Proteomes" id="UP000193642"/>
    </source>
</evidence>
<organism evidence="3 4">
    <name type="scientific">Rhizoclosmatium globosum</name>
    <dbReference type="NCBI Taxonomy" id="329046"/>
    <lineage>
        <taxon>Eukaryota</taxon>
        <taxon>Fungi</taxon>
        <taxon>Fungi incertae sedis</taxon>
        <taxon>Chytridiomycota</taxon>
        <taxon>Chytridiomycota incertae sedis</taxon>
        <taxon>Chytridiomycetes</taxon>
        <taxon>Chytridiales</taxon>
        <taxon>Chytriomycetaceae</taxon>
        <taxon>Rhizoclosmatium</taxon>
    </lineage>
</organism>
<dbReference type="EMBL" id="MCGO01000068">
    <property type="protein sequence ID" value="ORY33193.1"/>
    <property type="molecule type" value="Genomic_DNA"/>
</dbReference>
<evidence type="ECO:0000313" key="3">
    <source>
        <dbReference type="EMBL" id="ORY33193.1"/>
    </source>
</evidence>
<name>A0A1Y2BED0_9FUNG</name>
<dbReference type="SMART" id="SM00233">
    <property type="entry name" value="PH"/>
    <property type="match status" value="1"/>
</dbReference>
<evidence type="ECO:0000259" key="2">
    <source>
        <dbReference type="SMART" id="SM00233"/>
    </source>
</evidence>
<evidence type="ECO:0000256" key="1">
    <source>
        <dbReference type="SAM" id="MobiDB-lite"/>
    </source>
</evidence>
<dbReference type="AlphaFoldDB" id="A0A1Y2BED0"/>
<dbReference type="Gene3D" id="2.30.29.30">
    <property type="entry name" value="Pleckstrin-homology domain (PH domain)/Phosphotyrosine-binding domain (PTB)"/>
    <property type="match status" value="1"/>
</dbReference>